<dbReference type="EMBL" id="CM003101">
    <property type="protein sequence ID" value="KUI68470.1"/>
    <property type="molecule type" value="Genomic_DNA"/>
</dbReference>
<dbReference type="InterPro" id="IPR044494">
    <property type="entry name" value="AKR3C2/3"/>
</dbReference>
<dbReference type="AlphaFoldDB" id="A0A194VXD6"/>
<dbReference type="GO" id="GO:0016652">
    <property type="term" value="F:oxidoreductase activity, acting on NAD(P)H as acceptor"/>
    <property type="evidence" value="ECO:0007669"/>
    <property type="project" value="InterPro"/>
</dbReference>
<evidence type="ECO:0000256" key="3">
    <source>
        <dbReference type="PIRSR" id="PIRSR000097-2"/>
    </source>
</evidence>
<keyword evidence="7" id="KW-1185">Reference proteome</keyword>
<reference evidence="6" key="1">
    <citation type="submission" date="2014-12" db="EMBL/GenBank/DDBJ databases">
        <title>Genome Sequence of Valsa Canker Pathogens Uncovers a Specific Adaption of Colonization on Woody Bark.</title>
        <authorList>
            <person name="Yin Z."/>
            <person name="Liu H."/>
            <person name="Gao X."/>
            <person name="Li Z."/>
            <person name="Song N."/>
            <person name="Ke X."/>
            <person name="Dai Q."/>
            <person name="Wu Y."/>
            <person name="Sun Y."/>
            <person name="Xu J.-R."/>
            <person name="Kang Z.K."/>
            <person name="Wang L."/>
            <person name="Huang L."/>
        </authorList>
    </citation>
    <scope>NUCLEOTIDE SEQUENCE [LARGE SCALE GENOMIC DNA]</scope>
    <source>
        <strain evidence="6">03-8</strain>
    </source>
</reference>
<organism evidence="6 7">
    <name type="scientific">Cytospora mali</name>
    <name type="common">Apple Valsa canker fungus</name>
    <name type="synonym">Valsa mali</name>
    <dbReference type="NCBI Taxonomy" id="578113"/>
    <lineage>
        <taxon>Eukaryota</taxon>
        <taxon>Fungi</taxon>
        <taxon>Dikarya</taxon>
        <taxon>Ascomycota</taxon>
        <taxon>Pezizomycotina</taxon>
        <taxon>Sordariomycetes</taxon>
        <taxon>Sordariomycetidae</taxon>
        <taxon>Diaporthales</taxon>
        <taxon>Cytosporaceae</taxon>
        <taxon>Cytospora</taxon>
    </lineage>
</organism>
<evidence type="ECO:0000259" key="5">
    <source>
        <dbReference type="Pfam" id="PF00248"/>
    </source>
</evidence>
<feature type="domain" description="NADP-dependent oxidoreductase" evidence="5">
    <location>
        <begin position="47"/>
        <end position="289"/>
    </location>
</feature>
<evidence type="ECO:0000256" key="4">
    <source>
        <dbReference type="PIRSR" id="PIRSR000097-3"/>
    </source>
</evidence>
<evidence type="ECO:0000256" key="1">
    <source>
        <dbReference type="ARBA" id="ARBA00023002"/>
    </source>
</evidence>
<gene>
    <name evidence="6" type="ORF">VM1G_03757</name>
</gene>
<proteinExistence type="predicted"/>
<sequence length="323" mass="35293">MTTVTLNDGVSIPLLGYGTGTAHIRGKLASSSSFVLPSSDMIDRNIVDNIKLAIRAGYRHLDTAEMYQTEGELGTAIKEVVDEGVVKREDLFVTTKISSEFALAEKKIDISLKKLGLDYVDLYLVHTPYLKGPDADLHAAWVHMQAVKASGKARSIGVSNYEESHLAGTLAGIGTGTVPSINQIEFHPYMQHRGLTEFSKSCAEGRGITVSAYGAMHPVTRNPNPGGPLDQTLERVAATHGVTIGLVCLRWCIDQGVVVITTTLKEERMKEYLRVFDFKLSEDEVKDISDAGVRSLPNGEELVPRAVQYHRKLEVQGEAKKIS</sequence>
<evidence type="ECO:0000313" key="7">
    <source>
        <dbReference type="Proteomes" id="UP000078559"/>
    </source>
</evidence>
<name>A0A194VXD6_CYTMA</name>
<evidence type="ECO:0000256" key="2">
    <source>
        <dbReference type="PIRSR" id="PIRSR000097-1"/>
    </source>
</evidence>
<dbReference type="GO" id="GO:0016616">
    <property type="term" value="F:oxidoreductase activity, acting on the CH-OH group of donors, NAD or NADP as acceptor"/>
    <property type="evidence" value="ECO:0007669"/>
    <property type="project" value="UniProtKB-ARBA"/>
</dbReference>
<feature type="site" description="Lowers pKa of active site Tyr" evidence="4">
    <location>
        <position position="96"/>
    </location>
</feature>
<dbReference type="PIRSF" id="PIRSF000097">
    <property type="entry name" value="AKR"/>
    <property type="match status" value="1"/>
</dbReference>
<dbReference type="OrthoDB" id="416253at2759"/>
<dbReference type="InterPro" id="IPR023210">
    <property type="entry name" value="NADP_OxRdtase_dom"/>
</dbReference>
<dbReference type="InterPro" id="IPR020471">
    <property type="entry name" value="AKR"/>
</dbReference>
<dbReference type="SUPFAM" id="SSF51430">
    <property type="entry name" value="NAD(P)-linked oxidoreductase"/>
    <property type="match status" value="1"/>
</dbReference>
<dbReference type="Proteomes" id="UP000078559">
    <property type="component" value="Chromosome 4"/>
</dbReference>
<dbReference type="Pfam" id="PF00248">
    <property type="entry name" value="Aldo_ket_red"/>
    <property type="match status" value="1"/>
</dbReference>
<dbReference type="InterPro" id="IPR036812">
    <property type="entry name" value="NAD(P)_OxRdtase_dom_sf"/>
</dbReference>
<dbReference type="Gene3D" id="3.20.20.100">
    <property type="entry name" value="NADP-dependent oxidoreductase domain"/>
    <property type="match status" value="1"/>
</dbReference>
<dbReference type="FunFam" id="3.20.20.100:FF:000002">
    <property type="entry name" value="2,5-diketo-D-gluconic acid reductase A"/>
    <property type="match status" value="1"/>
</dbReference>
<keyword evidence="1" id="KW-0560">Oxidoreductase</keyword>
<dbReference type="PRINTS" id="PR00069">
    <property type="entry name" value="ALDKETRDTASE"/>
</dbReference>
<dbReference type="InterPro" id="IPR018170">
    <property type="entry name" value="Aldo/ket_reductase_CS"/>
</dbReference>
<dbReference type="CDD" id="cd19120">
    <property type="entry name" value="AKR_AKR3C2-3"/>
    <property type="match status" value="1"/>
</dbReference>
<dbReference type="PANTHER" id="PTHR11732">
    <property type="entry name" value="ALDO/KETO REDUCTASE"/>
    <property type="match status" value="1"/>
</dbReference>
<protein>
    <submittedName>
        <fullName evidence="6">NADPH-dependent conjugated polyketone reductase C1</fullName>
    </submittedName>
</protein>
<evidence type="ECO:0000313" key="6">
    <source>
        <dbReference type="EMBL" id="KUI68470.1"/>
    </source>
</evidence>
<feature type="active site" description="Proton donor" evidence="2">
    <location>
        <position position="67"/>
    </location>
</feature>
<dbReference type="SMR" id="A0A194VXD6"/>
<feature type="binding site" evidence="3">
    <location>
        <position position="126"/>
    </location>
    <ligand>
        <name>substrate</name>
    </ligand>
</feature>
<accession>A0A194VXD6</accession>
<dbReference type="PROSITE" id="PS00798">
    <property type="entry name" value="ALDOKETO_REDUCTASE_1"/>
    <property type="match status" value="1"/>
</dbReference>
<dbReference type="PROSITE" id="PS00062">
    <property type="entry name" value="ALDOKETO_REDUCTASE_2"/>
    <property type="match status" value="1"/>
</dbReference>